<protein>
    <submittedName>
        <fullName evidence="2">Amidase</fullName>
    </submittedName>
</protein>
<feature type="domain" description="Amidase" evidence="1">
    <location>
        <begin position="24"/>
        <end position="446"/>
    </location>
</feature>
<reference evidence="2 3" key="1">
    <citation type="journal article" date="2019" name="Int. J. Syst. Evol. Microbiol.">
        <title>The Global Catalogue of Microorganisms (GCM) 10K type strain sequencing project: providing services to taxonomists for standard genome sequencing and annotation.</title>
        <authorList>
            <consortium name="The Broad Institute Genomics Platform"/>
            <consortium name="The Broad Institute Genome Sequencing Center for Infectious Disease"/>
            <person name="Wu L."/>
            <person name="Ma J."/>
        </authorList>
    </citation>
    <scope>NUCLEOTIDE SEQUENCE [LARGE SCALE GENOMIC DNA]</scope>
    <source>
        <strain evidence="2 3">JCM 13850</strain>
    </source>
</reference>
<accession>A0ABN3AA99</accession>
<evidence type="ECO:0000259" key="1">
    <source>
        <dbReference type="Pfam" id="PF01425"/>
    </source>
</evidence>
<evidence type="ECO:0000313" key="3">
    <source>
        <dbReference type="Proteomes" id="UP001501020"/>
    </source>
</evidence>
<proteinExistence type="predicted"/>
<dbReference type="InterPro" id="IPR036928">
    <property type="entry name" value="AS_sf"/>
</dbReference>
<dbReference type="Gene3D" id="3.90.1300.10">
    <property type="entry name" value="Amidase signature (AS) domain"/>
    <property type="match status" value="1"/>
</dbReference>
<dbReference type="EMBL" id="BAAAMR010000074">
    <property type="protein sequence ID" value="GAA2156913.1"/>
    <property type="molecule type" value="Genomic_DNA"/>
</dbReference>
<dbReference type="Proteomes" id="UP001501020">
    <property type="component" value="Unassembled WGS sequence"/>
</dbReference>
<name>A0ABN3AA99_9ACTN</name>
<dbReference type="PANTHER" id="PTHR11895:SF176">
    <property type="entry name" value="AMIDASE AMID-RELATED"/>
    <property type="match status" value="1"/>
</dbReference>
<dbReference type="Pfam" id="PF01425">
    <property type="entry name" value="Amidase"/>
    <property type="match status" value="1"/>
</dbReference>
<gene>
    <name evidence="2" type="ORF">GCM10009727_66200</name>
</gene>
<dbReference type="SUPFAM" id="SSF75304">
    <property type="entry name" value="Amidase signature (AS) enzymes"/>
    <property type="match status" value="1"/>
</dbReference>
<dbReference type="InterPro" id="IPR023631">
    <property type="entry name" value="Amidase_dom"/>
</dbReference>
<keyword evidence="3" id="KW-1185">Reference proteome</keyword>
<evidence type="ECO:0000313" key="2">
    <source>
        <dbReference type="EMBL" id="GAA2156913.1"/>
    </source>
</evidence>
<comment type="caution">
    <text evidence="2">The sequence shown here is derived from an EMBL/GenBank/DDBJ whole genome shotgun (WGS) entry which is preliminary data.</text>
</comment>
<dbReference type="PANTHER" id="PTHR11895">
    <property type="entry name" value="TRANSAMIDASE"/>
    <property type="match status" value="1"/>
</dbReference>
<sequence length="468" mass="48772">METPLTLTEAAEALRAGAVTSVRLTEDALAAADRHDGEIGTYLARFDDHALEQAGRADRELAEGTDRGPLQGVPFGVKDIIAMAEGPTTAQSLVLDPAWAAGRDAPVVSRLKAAGAVITGKVTTMEFACGMPDPSKPFPMPRNPWDTATWPGGSSSGTGNGVAAGLFFAGLGTDTAGSIRIPSAFCGVTGLMPTFGRVPKSGVAPLGYSLDHVGPLARSARDCAAVLDVIAGPHESDPDSVDLPYGGPVLDGSLEGVRIGVVRAGHFPDEADPALAPAFDAALGALTGLGATLVDAELPYWTEMLTANLVTMCAEAFAYHRNDLVGRWDDYFAATRLMLARGALVTGADYVQAQRVRRVAQDAVARMFDDLDVIVCPTAAIGAPRYDDLTDGAGRIDIEGLFRTIFTQYWDCVGNPVLAAPMGATVAGLPLSIQFAGPAFGEAGVLRAADAFQQVTDWHRRVPALVAA</sequence>
<dbReference type="InterPro" id="IPR000120">
    <property type="entry name" value="Amidase"/>
</dbReference>
<organism evidence="2 3">
    <name type="scientific">Actinomadura napierensis</name>
    <dbReference type="NCBI Taxonomy" id="267854"/>
    <lineage>
        <taxon>Bacteria</taxon>
        <taxon>Bacillati</taxon>
        <taxon>Actinomycetota</taxon>
        <taxon>Actinomycetes</taxon>
        <taxon>Streptosporangiales</taxon>
        <taxon>Thermomonosporaceae</taxon>
        <taxon>Actinomadura</taxon>
    </lineage>
</organism>
<dbReference type="RefSeq" id="WP_344276319.1">
    <property type="nucleotide sequence ID" value="NZ_BAAAMR010000074.1"/>
</dbReference>